<protein>
    <submittedName>
        <fullName evidence="2">Uncharacterized protein</fullName>
    </submittedName>
</protein>
<name>A0A0N5A249_PARTI</name>
<proteinExistence type="predicted"/>
<accession>A0A0N5A249</accession>
<organism evidence="1 2">
    <name type="scientific">Parastrongyloides trichosuri</name>
    <name type="common">Possum-specific nematode worm</name>
    <dbReference type="NCBI Taxonomy" id="131310"/>
    <lineage>
        <taxon>Eukaryota</taxon>
        <taxon>Metazoa</taxon>
        <taxon>Ecdysozoa</taxon>
        <taxon>Nematoda</taxon>
        <taxon>Chromadorea</taxon>
        <taxon>Rhabditida</taxon>
        <taxon>Tylenchina</taxon>
        <taxon>Panagrolaimomorpha</taxon>
        <taxon>Strongyloidoidea</taxon>
        <taxon>Strongyloididae</taxon>
        <taxon>Parastrongyloides</taxon>
    </lineage>
</organism>
<dbReference type="Proteomes" id="UP000038045">
    <property type="component" value="Unplaced"/>
</dbReference>
<evidence type="ECO:0000313" key="1">
    <source>
        <dbReference type="Proteomes" id="UP000038045"/>
    </source>
</evidence>
<dbReference type="AlphaFoldDB" id="A0A0N5A249"/>
<evidence type="ECO:0000313" key="2">
    <source>
        <dbReference type="WBParaSite" id="PTRK_0001569400.1"/>
    </source>
</evidence>
<dbReference type="WBParaSite" id="PTRK_0001569400.1">
    <property type="protein sequence ID" value="PTRK_0001569400.1"/>
    <property type="gene ID" value="PTRK_0001569400"/>
</dbReference>
<reference evidence="2" key="1">
    <citation type="submission" date="2017-02" db="UniProtKB">
        <authorList>
            <consortium name="WormBaseParasite"/>
        </authorList>
    </citation>
    <scope>IDENTIFICATION</scope>
</reference>
<keyword evidence="1" id="KW-1185">Reference proteome</keyword>
<sequence length="169" mass="19078">MIRSVDRSELKITQKTNIKAMNGIVGKNEKLYGRSERGSLKRSKSQGTSPLIKVNCTPPVSTTNQIVQTNFYTTCSTQTELEMLPSEYTEEEKIEDMFAEEVSVKYLINQINCLEQSYCSLIEESFSLDITIDELNESINNVRGEIEAAADIFKDAVQNDDDESEADQE</sequence>